<dbReference type="InterPro" id="IPR056419">
    <property type="entry name" value="GAE_BBS1"/>
</dbReference>
<gene>
    <name evidence="3" type="ORF">DME_LOCUS5488</name>
</gene>
<dbReference type="GO" id="GO:0034464">
    <property type="term" value="C:BBSome"/>
    <property type="evidence" value="ECO:0007669"/>
    <property type="project" value="InterPro"/>
</dbReference>
<dbReference type="Pfam" id="PF14779">
    <property type="entry name" value="BBS1"/>
    <property type="match status" value="1"/>
</dbReference>
<dbReference type="GO" id="GO:0005119">
    <property type="term" value="F:smoothened binding"/>
    <property type="evidence" value="ECO:0007669"/>
    <property type="project" value="TreeGrafter"/>
</dbReference>
<dbReference type="EMBL" id="UYYG01001152">
    <property type="protein sequence ID" value="VDN55515.1"/>
    <property type="molecule type" value="Genomic_DNA"/>
</dbReference>
<evidence type="ECO:0000313" key="5">
    <source>
        <dbReference type="Proteomes" id="UP000274756"/>
    </source>
</evidence>
<dbReference type="GO" id="GO:0061512">
    <property type="term" value="P:protein localization to cilium"/>
    <property type="evidence" value="ECO:0007669"/>
    <property type="project" value="TreeGrafter"/>
</dbReference>
<feature type="domain" description="Bardet-Biedl syndrome 1 N-terminal" evidence="1">
    <location>
        <begin position="5"/>
        <end position="240"/>
    </location>
</feature>
<dbReference type="GO" id="GO:0005930">
    <property type="term" value="C:axoneme"/>
    <property type="evidence" value="ECO:0007669"/>
    <property type="project" value="TreeGrafter"/>
</dbReference>
<dbReference type="GO" id="GO:1905515">
    <property type="term" value="P:non-motile cilium assembly"/>
    <property type="evidence" value="ECO:0007669"/>
    <property type="project" value="InterPro"/>
</dbReference>
<reference evidence="3 5" key="2">
    <citation type="submission" date="2018-11" db="EMBL/GenBank/DDBJ databases">
        <authorList>
            <consortium name="Pathogen Informatics"/>
        </authorList>
    </citation>
    <scope>NUCLEOTIDE SEQUENCE [LARGE SCALE GENOMIC DNA]</scope>
</reference>
<protein>
    <submittedName>
        <fullName evidence="6">BBS1 domain-containing protein</fullName>
    </submittedName>
</protein>
<dbReference type="InterPro" id="IPR028784">
    <property type="entry name" value="BBS1"/>
</dbReference>
<name>A0A0N4U336_DRAME</name>
<dbReference type="GO" id="GO:0005813">
    <property type="term" value="C:centrosome"/>
    <property type="evidence" value="ECO:0007669"/>
    <property type="project" value="TreeGrafter"/>
</dbReference>
<sequence length="613" mass="68697">MSDKWISSLNDGALGINTFAACVSLSDLYGDGDYKLIIGDIGTGRYNMKLKLFKGITLIGESALTDVPSAVVPLINELIQPNSPSIAVSSSASVLIYKNLKPFYKFNIPPVEIDEMELEAWRLAKSGQIDSSQLYAVLSKLSEKLSANKLTPLSQTFLCSRKTEWSSFVTQFEDKKLISRPVVTSMTTLKKSSANATSIDCLVIGTEFGLIYCVDSQAFVVIAKCSVSGVPSFLYATGKFFFLFNKVYYKLLYESNNLFILPLSVRTILATNGVSIIRIFDVDYRILVSCRNAEVFSIKRGITELEKPLFTVRSDIIGMVQIGKQIIIACDDCSISFFTTKGKRHGVLKMDSSIKGIDVFSYEPRQYNALIVALQNEVRIYQKLVMVDRLKIDVPINWIRFGRFGREEGSLIIGSRNGGLNIKLFRRTAVLDECCGQIGPPVAQNRKLNVPRRTKIFVDQTIREREQAQIMHQVFQRDLFMLRLGVTKAFANLMENSTNTSTVKQDETVDISAEINGFGPIFKMIVKIKTICTQPLENHWLIFHYNKELYSLQDFLIALPALVPGKTYSFSTFVHRLEPEKAISDDIRIFLAFGSKIIVAAIVNMPVSEMGIN</sequence>
<evidence type="ECO:0000313" key="3">
    <source>
        <dbReference type="EMBL" id="VDN55515.1"/>
    </source>
</evidence>
<dbReference type="AlphaFoldDB" id="A0A0N4U336"/>
<dbReference type="PANTHER" id="PTHR20870:SF0">
    <property type="entry name" value="BARDET-BIEDL SYNDROME 1 PROTEIN"/>
    <property type="match status" value="1"/>
</dbReference>
<feature type="domain" description="Bardet-Biedl syndrome 1 protein GAE" evidence="2">
    <location>
        <begin position="510"/>
        <end position="609"/>
    </location>
</feature>
<evidence type="ECO:0000259" key="1">
    <source>
        <dbReference type="Pfam" id="PF14779"/>
    </source>
</evidence>
<dbReference type="Proteomes" id="UP000038040">
    <property type="component" value="Unplaced"/>
</dbReference>
<dbReference type="STRING" id="318479.A0A0N4U336"/>
<dbReference type="PANTHER" id="PTHR20870">
    <property type="entry name" value="BARDET-BIEDL SYNDROME 1 PROTEIN"/>
    <property type="match status" value="1"/>
</dbReference>
<organism evidence="4 6">
    <name type="scientific">Dracunculus medinensis</name>
    <name type="common">Guinea worm</name>
    <dbReference type="NCBI Taxonomy" id="318479"/>
    <lineage>
        <taxon>Eukaryota</taxon>
        <taxon>Metazoa</taxon>
        <taxon>Ecdysozoa</taxon>
        <taxon>Nematoda</taxon>
        <taxon>Chromadorea</taxon>
        <taxon>Rhabditida</taxon>
        <taxon>Spirurina</taxon>
        <taxon>Dracunculoidea</taxon>
        <taxon>Dracunculidae</taxon>
        <taxon>Dracunculus</taxon>
    </lineage>
</organism>
<dbReference type="InterPro" id="IPR032728">
    <property type="entry name" value="BBS1_N"/>
</dbReference>
<accession>A0A0N4U336</accession>
<evidence type="ECO:0000313" key="6">
    <source>
        <dbReference type="WBParaSite" id="DME_0000112801-mRNA-1"/>
    </source>
</evidence>
<keyword evidence="5" id="KW-1185">Reference proteome</keyword>
<evidence type="ECO:0000259" key="2">
    <source>
        <dbReference type="Pfam" id="PF23304"/>
    </source>
</evidence>
<proteinExistence type="predicted"/>
<dbReference type="Pfam" id="PF23304">
    <property type="entry name" value="GAE_BBS1"/>
    <property type="match status" value="1"/>
</dbReference>
<dbReference type="PROSITE" id="PS51257">
    <property type="entry name" value="PROKAR_LIPOPROTEIN"/>
    <property type="match status" value="1"/>
</dbReference>
<reference evidence="6" key="1">
    <citation type="submission" date="2017-02" db="UniProtKB">
        <authorList>
            <consortium name="WormBaseParasite"/>
        </authorList>
    </citation>
    <scope>IDENTIFICATION</scope>
</reference>
<dbReference type="WBParaSite" id="DME_0000112801-mRNA-1">
    <property type="protein sequence ID" value="DME_0000112801-mRNA-1"/>
    <property type="gene ID" value="DME_0000112801"/>
</dbReference>
<dbReference type="OrthoDB" id="10259809at2759"/>
<dbReference type="Proteomes" id="UP000274756">
    <property type="component" value="Unassembled WGS sequence"/>
</dbReference>
<evidence type="ECO:0000313" key="4">
    <source>
        <dbReference type="Proteomes" id="UP000038040"/>
    </source>
</evidence>
<dbReference type="GO" id="GO:0005113">
    <property type="term" value="F:patched binding"/>
    <property type="evidence" value="ECO:0007669"/>
    <property type="project" value="TreeGrafter"/>
</dbReference>